<dbReference type="SMART" id="SM00248">
    <property type="entry name" value="ANK"/>
    <property type="match status" value="11"/>
</dbReference>
<dbReference type="PRINTS" id="PR01415">
    <property type="entry name" value="ANKYRIN"/>
</dbReference>
<feature type="repeat" description="ANK" evidence="3">
    <location>
        <begin position="303"/>
        <end position="336"/>
    </location>
</feature>
<evidence type="ECO:0000313" key="6">
    <source>
        <dbReference type="EMBL" id="CAB9518852.1"/>
    </source>
</evidence>
<keyword evidence="1" id="KW-0677">Repeat</keyword>
<keyword evidence="5" id="KW-0472">Membrane</keyword>
<keyword evidence="5" id="KW-1133">Transmembrane helix</keyword>
<feature type="repeat" description="ANK" evidence="3">
    <location>
        <begin position="371"/>
        <end position="392"/>
    </location>
</feature>
<keyword evidence="5" id="KW-0812">Transmembrane</keyword>
<dbReference type="InterPro" id="IPR002110">
    <property type="entry name" value="Ankyrin_rpt"/>
</dbReference>
<dbReference type="EMBL" id="CAICTM010000966">
    <property type="protein sequence ID" value="CAB9518852.1"/>
    <property type="molecule type" value="Genomic_DNA"/>
</dbReference>
<proteinExistence type="predicted"/>
<dbReference type="Pfam" id="PF12796">
    <property type="entry name" value="Ank_2"/>
    <property type="match status" value="3"/>
</dbReference>
<comment type="caution">
    <text evidence="6">The sequence shown here is derived from an EMBL/GenBank/DDBJ whole genome shotgun (WGS) entry which is preliminary data.</text>
</comment>
<feature type="transmembrane region" description="Helical" evidence="5">
    <location>
        <begin position="25"/>
        <end position="45"/>
    </location>
</feature>
<evidence type="ECO:0000313" key="7">
    <source>
        <dbReference type="Proteomes" id="UP001153069"/>
    </source>
</evidence>
<feature type="region of interest" description="Disordered" evidence="4">
    <location>
        <begin position="121"/>
        <end position="161"/>
    </location>
</feature>
<gene>
    <name evidence="6" type="ORF">SEMRO_968_G225960.1</name>
</gene>
<feature type="repeat" description="ANK" evidence="3">
    <location>
        <begin position="407"/>
        <end position="428"/>
    </location>
</feature>
<accession>A0A9N8ECZ6</accession>
<evidence type="ECO:0000256" key="4">
    <source>
        <dbReference type="SAM" id="MobiDB-lite"/>
    </source>
</evidence>
<dbReference type="PANTHER" id="PTHR24198">
    <property type="entry name" value="ANKYRIN REPEAT AND PROTEIN KINASE DOMAIN-CONTAINING PROTEIN"/>
    <property type="match status" value="1"/>
</dbReference>
<keyword evidence="2 3" id="KW-0040">ANK repeat</keyword>
<feature type="repeat" description="ANK" evidence="3">
    <location>
        <begin position="441"/>
        <end position="474"/>
    </location>
</feature>
<evidence type="ECO:0000256" key="3">
    <source>
        <dbReference type="PROSITE-ProRule" id="PRU00023"/>
    </source>
</evidence>
<evidence type="ECO:0000256" key="5">
    <source>
        <dbReference type="SAM" id="Phobius"/>
    </source>
</evidence>
<feature type="repeat" description="ANK" evidence="3">
    <location>
        <begin position="475"/>
        <end position="499"/>
    </location>
</feature>
<dbReference type="Gene3D" id="1.25.40.20">
    <property type="entry name" value="Ankyrin repeat-containing domain"/>
    <property type="match status" value="6"/>
</dbReference>
<organism evidence="6 7">
    <name type="scientific">Seminavis robusta</name>
    <dbReference type="NCBI Taxonomy" id="568900"/>
    <lineage>
        <taxon>Eukaryota</taxon>
        <taxon>Sar</taxon>
        <taxon>Stramenopiles</taxon>
        <taxon>Ochrophyta</taxon>
        <taxon>Bacillariophyta</taxon>
        <taxon>Bacillariophyceae</taxon>
        <taxon>Bacillariophycidae</taxon>
        <taxon>Naviculales</taxon>
        <taxon>Naviculaceae</taxon>
        <taxon>Seminavis</taxon>
    </lineage>
</organism>
<feature type="repeat" description="ANK" evidence="3">
    <location>
        <begin position="337"/>
        <end position="370"/>
    </location>
</feature>
<dbReference type="SUPFAM" id="SSF48403">
    <property type="entry name" value="Ankyrin repeat"/>
    <property type="match status" value="1"/>
</dbReference>
<evidence type="ECO:0000256" key="2">
    <source>
        <dbReference type="ARBA" id="ARBA00023043"/>
    </source>
</evidence>
<feature type="compositionally biased region" description="Polar residues" evidence="4">
    <location>
        <begin position="138"/>
        <end position="152"/>
    </location>
</feature>
<reference evidence="6" key="1">
    <citation type="submission" date="2020-06" db="EMBL/GenBank/DDBJ databases">
        <authorList>
            <consortium name="Plant Systems Biology data submission"/>
        </authorList>
    </citation>
    <scope>NUCLEOTIDE SEQUENCE</scope>
    <source>
        <strain evidence="6">D6</strain>
    </source>
</reference>
<dbReference type="PROSITE" id="PS50297">
    <property type="entry name" value="ANK_REP_REGION"/>
    <property type="match status" value="7"/>
</dbReference>
<dbReference type="Proteomes" id="UP001153069">
    <property type="component" value="Unassembled WGS sequence"/>
</dbReference>
<dbReference type="PANTHER" id="PTHR24198:SF165">
    <property type="entry name" value="ANKYRIN REPEAT-CONTAINING PROTEIN-RELATED"/>
    <property type="match status" value="1"/>
</dbReference>
<dbReference type="PROSITE" id="PS50088">
    <property type="entry name" value="ANK_REPEAT"/>
    <property type="match status" value="8"/>
</dbReference>
<keyword evidence="7" id="KW-1185">Reference proteome</keyword>
<dbReference type="InterPro" id="IPR036770">
    <property type="entry name" value="Ankyrin_rpt-contain_sf"/>
</dbReference>
<feature type="transmembrane region" description="Helical" evidence="5">
    <location>
        <begin position="197"/>
        <end position="217"/>
    </location>
</feature>
<feature type="repeat" description="ANK" evidence="3">
    <location>
        <begin position="578"/>
        <end position="611"/>
    </location>
</feature>
<dbReference type="AlphaFoldDB" id="A0A9N8ECZ6"/>
<dbReference type="OrthoDB" id="197817at2759"/>
<feature type="repeat" description="ANK" evidence="3">
    <location>
        <begin position="509"/>
        <end position="542"/>
    </location>
</feature>
<protein>
    <submittedName>
        <fullName evidence="6">Ankyrin repeat domain-containing protein</fullName>
    </submittedName>
</protein>
<dbReference type="Pfam" id="PF00023">
    <property type="entry name" value="Ank"/>
    <property type="match status" value="2"/>
</dbReference>
<evidence type="ECO:0000256" key="1">
    <source>
        <dbReference type="ARBA" id="ARBA00022737"/>
    </source>
</evidence>
<sequence length="643" mass="68542">MHVISTSQAQAVRHQNGAAPFSAFWIHYVVCVVTGTFITSCVCFFQIHQNGVHVAELTQQARVMAPINLEKIVQPMKDAVSSQQASIDELASQIERISAAYQTRLVEEAASIDQADIYTSSGVPQHARRQEDKAPVSSPLSNLEISGRTANQSHKRAPAPQIQKEASVMHQTKRLLLETGVFQVGHEKASHSLGMHYSVSMIAFVACFVVFVGIAALCLSQGHNHHQMDAKKWILQIVHDAMESKAGFFQAKLQEGLGCFEDTGLRNIDKISFLQQVAKKGNNDVVEALRRCDGVDVAAKDGNGATVLHWAANAGCMDAIEALLRHDSVDVAAKDNDSATALHWAAKAGRMDVVEALLGHDTADVAAMDDNGATALHWAANAGHMDVVKALLVHDYFDVLVGAKDKNGATALHWAANAGRIDVVQALLGHDGLHANKKTKQGNSALHLAARAGHVGVVKALLGCSGVDVNQKTRDGDTALHVAANIGCADIVEALLRHGGLDTNDRTTQGNTALHLAAKAGHVDVAKALLRHDGVDINAKRNDGMTALFHAVSLENVHIVKALLLGVAGVDINAKSPDGWTVLHQAVVFGKLDVVIALLRCSGLDINAQKNDGRTALDIAIGQNHKGMVKILAVAGAKRGKRL</sequence>
<name>A0A9N8ECZ6_9STRA</name>